<dbReference type="GO" id="GO:0004386">
    <property type="term" value="F:helicase activity"/>
    <property type="evidence" value="ECO:0007669"/>
    <property type="project" value="UniProtKB-KW"/>
</dbReference>
<dbReference type="PROSITE" id="PS51192">
    <property type="entry name" value="HELICASE_ATP_BIND_1"/>
    <property type="match status" value="1"/>
</dbReference>
<dbReference type="GO" id="GO:0005524">
    <property type="term" value="F:ATP binding"/>
    <property type="evidence" value="ECO:0007669"/>
    <property type="project" value="UniProtKB-KW"/>
</dbReference>
<dbReference type="Pfam" id="PF23002">
    <property type="entry name" value="PIN-like_DDX60"/>
    <property type="match status" value="1"/>
</dbReference>
<keyword evidence="10" id="KW-1185">Reference proteome</keyword>
<evidence type="ECO:0000259" key="8">
    <source>
        <dbReference type="PROSITE" id="PS51194"/>
    </source>
</evidence>
<dbReference type="Proteomes" id="UP000015354">
    <property type="component" value="Unassembled WGS sequence"/>
</dbReference>
<keyword evidence="4" id="KW-0067">ATP-binding</keyword>
<dbReference type="GO" id="GO:0003676">
    <property type="term" value="F:nucleic acid binding"/>
    <property type="evidence" value="ECO:0007669"/>
    <property type="project" value="InterPro"/>
</dbReference>
<feature type="coiled-coil region" evidence="5">
    <location>
        <begin position="1187"/>
        <end position="1214"/>
    </location>
</feature>
<keyword evidence="1" id="KW-0547">Nucleotide-binding</keyword>
<dbReference type="Gene3D" id="3.40.50.300">
    <property type="entry name" value="P-loop containing nucleotide triphosphate hydrolases"/>
    <property type="match status" value="2"/>
</dbReference>
<proteinExistence type="predicted"/>
<protein>
    <submittedName>
        <fullName evidence="9">DEAD/DEAH box helicase</fullName>
    </submittedName>
</protein>
<evidence type="ECO:0000256" key="5">
    <source>
        <dbReference type="SAM" id="Coils"/>
    </source>
</evidence>
<evidence type="ECO:0000256" key="3">
    <source>
        <dbReference type="ARBA" id="ARBA00022806"/>
    </source>
</evidence>
<feature type="region of interest" description="Disordered" evidence="6">
    <location>
        <begin position="1529"/>
        <end position="1569"/>
    </location>
</feature>
<evidence type="ECO:0000313" key="10">
    <source>
        <dbReference type="Proteomes" id="UP000015354"/>
    </source>
</evidence>
<dbReference type="InterPro" id="IPR001650">
    <property type="entry name" value="Helicase_C-like"/>
</dbReference>
<feature type="domain" description="Helicase ATP-binding" evidence="7">
    <location>
        <begin position="1025"/>
        <end position="1195"/>
    </location>
</feature>
<comment type="caution">
    <text evidence="9">The sequence shown here is derived from an EMBL/GenBank/DDBJ whole genome shotgun (WGS) entry which is preliminary data.</text>
</comment>
<keyword evidence="3 9" id="KW-0347">Helicase</keyword>
<dbReference type="Pfam" id="PF00271">
    <property type="entry name" value="Helicase_C"/>
    <property type="match status" value="1"/>
</dbReference>
<name>S9U170_9TRYP</name>
<evidence type="ECO:0000259" key="7">
    <source>
        <dbReference type="PROSITE" id="PS51192"/>
    </source>
</evidence>
<reference evidence="9 10" key="1">
    <citation type="journal article" date="2013" name="PLoS ONE">
        <title>Predicting the Proteins of Angomonas deanei, Strigomonas culicis and Their Respective Endosymbionts Reveals New Aspects of the Trypanosomatidae Family.</title>
        <authorList>
            <person name="Motta M.C."/>
            <person name="Martins A.C."/>
            <person name="de Souza S.S."/>
            <person name="Catta-Preta C.M."/>
            <person name="Silva R."/>
            <person name="Klein C.C."/>
            <person name="de Almeida L.G."/>
            <person name="de Lima Cunha O."/>
            <person name="Ciapina L.P."/>
            <person name="Brocchi M."/>
            <person name="Colabardini A.C."/>
            <person name="de Araujo Lima B."/>
            <person name="Machado C.R."/>
            <person name="de Almeida Soares C.M."/>
            <person name="Probst C.M."/>
            <person name="de Menezes C.B."/>
            <person name="Thompson C.E."/>
            <person name="Bartholomeu D.C."/>
            <person name="Gradia D.F."/>
            <person name="Pavoni D.P."/>
            <person name="Grisard E.C."/>
            <person name="Fantinatti-Garboggini F."/>
            <person name="Marchini F.K."/>
            <person name="Rodrigues-Luiz G.F."/>
            <person name="Wagner G."/>
            <person name="Goldman G.H."/>
            <person name="Fietto J.L."/>
            <person name="Elias M.C."/>
            <person name="Goldman M.H."/>
            <person name="Sagot M.F."/>
            <person name="Pereira M."/>
            <person name="Stoco P.H."/>
            <person name="de Mendonca-Neto R.P."/>
            <person name="Teixeira S.M."/>
            <person name="Maciel T.E."/>
            <person name="de Oliveira Mendes T.A."/>
            <person name="Urmenyi T.P."/>
            <person name="de Souza W."/>
            <person name="Schenkman S."/>
            <person name="de Vasconcelos A.T."/>
        </authorList>
    </citation>
    <scope>NUCLEOTIDE SEQUENCE [LARGE SCALE GENOMIC DNA]</scope>
</reference>
<dbReference type="PROSITE" id="PS51194">
    <property type="entry name" value="HELICASE_CTER"/>
    <property type="match status" value="1"/>
</dbReference>
<dbReference type="InterPro" id="IPR014001">
    <property type="entry name" value="Helicase_ATP-bd"/>
</dbReference>
<sequence length="2189" mass="242806">MSSHYKEINNAFEDCLGQVGFAAGIAITEAQPIKQLFQSRAMSLSSEDSISGTSFAFKPIYTKHALLSVVNEVLADLKSTAVIDQLQDEEETRLAWKFLSQVVKRDSAMTETISAALVRSAVHYHYACARPRQFDMFVHLSATEMFFVDGDSLLMAALSYVQVDWDLMQPVHVLYNAQSLLKRLQDRGARFHVVFFDNQRWFWEKAPQKLFIREALRLSLLNVSQSSGGATLTVESFPSYASEEFQAYVTKYDPEFILMSDGEQLGTPNDLLRTFHHTDEASHAADTAGVKRPYRSLVEDEAHGDRVAFYCRTFLLWATAHHIKVAYSSRIVAKENALIVFAVTVDSNVFARALMLEKSVTELARDMETAVALPALSEDAIAAASDDGIPLPEQVVAGAVHALLHNGTAHSAQTTQLCQALVVCAYAAPLLSVELRAQAVAPSAAVSAFLNTIAPYLLQVLLVRGCGKGKGKEYDLWDGHLLCAVVHHLRQTPTAELLDEDGTADIEYGWKGIMGSDAPSFTTAALTALPEVEFAAPPKTIACPRFTHELVERLTASFAVRGHVANKPFPPGFGLANNLSGWAVSHPLDELNDVVDTYAEETRAKTMTDREKRKAVELEAAFIKDATVQAESMDIRFTDPIALVCSEPSSENDEDTAESGKKGAGGVPKAHSGQRNKKVRGKDEVIREETNLNDANRTVRENHQQMENVLKNAASAKSPDDRAQSISTVQAFLQRLKKSASFYNKFDPGFILADPEGATYSLPLELDMWRTIVGASGMGESEMVYSLDGRTGAATRMTATGAKQTLFVFQIIQGLVEQCVGGPASGGAKGKAAKETVNATWDKLDRLRTSSNGNLTTPYEVAAFLHFVALKYIQYHFECRLMCSIVRLRLDNWKEERERARINKEQPNIQVGIPLFLYVHHTALAMVRNFGVSLSVDEVNLLRSALAFFDFPAAYDEKVDRAIAQWQGKPLPVLPATMRPREAIYRESPETMQLMHMGHLLERPIIPQKDYRVVFNPDQWQRDLLDIVDQRGSAVVCAPTSAGKTFISYYCMLSALRTSNTKVVVYIAPNRALINQAVADVCGRYGTKQYTGGGTNVYGVHGGDDYHRFHDKCQVLVTLPEVLETLLLAPKYKEWTKRLDYVILDEIHTMESSGNGDVWERVLALLPCPFVALSATLGETQQLCGWLNRVQGRLEQQEQALAAAKQGKKSSRKKRDYTVHDIPRSGAIQRWNDIQKHIYLPPPGYAPTLKKLTATYTERHIQDLHPLSILTLDQLRNGFPPDISLVPSEVVQLHERMVQHFNEKVLQIPKGAGAQPQGPWATLQIVHDMSAQLASLMPERYFAETNYITQSQARQYEADVKNAFVYWTILSQSAVQHHHAGSEDDVLSPEEAGEFSAVMLDLCESILRTFSQHLYADEVKLEKYAITIATERGEQLQDVKAAAPGAASKKAPAYFPDSKEFIGSNIISVLRELNTRKMGPVIVFSFESEDCDDLVKTVVEQLELAEAAYRQTEEFAAYKANMERKAAVKEATRRQHESNLKQKRLAVDDRGEVSRADREADNMDNDDEDCEVPDVLPEFTFIGSAVSCHEEVREAIDVCEKRGEPLLARAIKRGIGIHHAGVKGKIRRLNEILFRGRHCGVIFATETLALGVHSPCRSVVLAGDHVLLNTTQFRQMMGRAGRRGLDSIGHLVFLSISMKKITRLMTSSMTVIKGNVQLTPVTQLRLLQLYDYVRHRSTAERPSKHAEEWKEYAFQLAERLFVNPLYFHGRETVAGGNMEPFSVELLQMLLGFLQRQGLHYSDRPSSLGTLLVNAMYVFRNAGVGVEGFAFLSMLVRGVFEQADFTGPAAQQLNTTVYPQEPSQESCSEALAEVVAYLFTIHRICGLPLEIHRSALSDPVVTALWGKKAAARQHRVVLAPLHSCLRQVPGGKAAATVLDNAAAFRVVSAFYANLAQQLRAEEAAGDVAAPAPGRLPFMKGAKSFVFAKHNKAVEMPLTAKLQATTVPFAAREPFVAISGCGDNFAGVEDLSWTLRSGLLCDRQMLPVLDFTDGCRHDGAQVLINACVADFMRCQAQVDSIRSNYRFTLLEDLNGLTQSESYAVLSRVEHLLSNLAGLFRQDPLPPMEVLSSLFPEEGEGEAPKYYAGARRVLDLATRLHGLRSQIDKDYSGDQFRIKMEGEKGEEVSPRS</sequence>
<dbReference type="InterPro" id="IPR027417">
    <property type="entry name" value="P-loop_NTPase"/>
</dbReference>
<dbReference type="SMART" id="SM00490">
    <property type="entry name" value="HELICc"/>
    <property type="match status" value="1"/>
</dbReference>
<dbReference type="SMART" id="SM00487">
    <property type="entry name" value="DEXDc"/>
    <property type="match status" value="1"/>
</dbReference>
<evidence type="ECO:0000313" key="9">
    <source>
        <dbReference type="EMBL" id="EPY24502.1"/>
    </source>
</evidence>
<gene>
    <name evidence="9" type="ORF">STCU_07148</name>
</gene>
<organism evidence="9 10">
    <name type="scientific">Strigomonas culicis</name>
    <dbReference type="NCBI Taxonomy" id="28005"/>
    <lineage>
        <taxon>Eukaryota</taxon>
        <taxon>Discoba</taxon>
        <taxon>Euglenozoa</taxon>
        <taxon>Kinetoplastea</taxon>
        <taxon>Metakinetoplastina</taxon>
        <taxon>Trypanosomatida</taxon>
        <taxon>Trypanosomatidae</taxon>
        <taxon>Strigomonadinae</taxon>
        <taxon>Strigomonas</taxon>
    </lineage>
</organism>
<evidence type="ECO:0000256" key="1">
    <source>
        <dbReference type="ARBA" id="ARBA00022741"/>
    </source>
</evidence>
<dbReference type="EMBL" id="ATMH01007148">
    <property type="protein sequence ID" value="EPY24502.1"/>
    <property type="molecule type" value="Genomic_DNA"/>
</dbReference>
<dbReference type="GO" id="GO:0016787">
    <property type="term" value="F:hydrolase activity"/>
    <property type="evidence" value="ECO:0007669"/>
    <property type="project" value="UniProtKB-KW"/>
</dbReference>
<dbReference type="OrthoDB" id="64767at2759"/>
<dbReference type="InterPro" id="IPR011545">
    <property type="entry name" value="DEAD/DEAH_box_helicase_dom"/>
</dbReference>
<evidence type="ECO:0000256" key="6">
    <source>
        <dbReference type="SAM" id="MobiDB-lite"/>
    </source>
</evidence>
<keyword evidence="2" id="KW-0378">Hydrolase</keyword>
<dbReference type="PANTHER" id="PTHR44533">
    <property type="entry name" value="DEAD/H RNA HELICASE, PUTATIVE-RELATED"/>
    <property type="match status" value="1"/>
</dbReference>
<accession>S9U170</accession>
<dbReference type="FunFam" id="3.40.50.300:FF:001039">
    <property type="entry name" value="ATP-dependent RNA helicase DDX60"/>
    <property type="match status" value="1"/>
</dbReference>
<keyword evidence="5" id="KW-0175">Coiled coil</keyword>
<evidence type="ECO:0000256" key="4">
    <source>
        <dbReference type="ARBA" id="ARBA00022840"/>
    </source>
</evidence>
<dbReference type="InterPro" id="IPR055124">
    <property type="entry name" value="PIN-like_DDX60"/>
</dbReference>
<dbReference type="Pfam" id="PF00270">
    <property type="entry name" value="DEAD"/>
    <property type="match status" value="1"/>
</dbReference>
<feature type="domain" description="Helicase C-terminal" evidence="8">
    <location>
        <begin position="1562"/>
        <end position="1727"/>
    </location>
</feature>
<feature type="compositionally biased region" description="Basic and acidic residues" evidence="6">
    <location>
        <begin position="1529"/>
        <end position="1561"/>
    </location>
</feature>
<feature type="region of interest" description="Disordered" evidence="6">
    <location>
        <begin position="646"/>
        <end position="682"/>
    </location>
</feature>
<dbReference type="PANTHER" id="PTHR44533:SF4">
    <property type="entry name" value="DEAD_H RNA HELICASE, PUTATIVE-RELATED"/>
    <property type="match status" value="1"/>
</dbReference>
<dbReference type="InterPro" id="IPR052431">
    <property type="entry name" value="SKI2_subfamily_helicases"/>
</dbReference>
<dbReference type="SUPFAM" id="SSF52540">
    <property type="entry name" value="P-loop containing nucleoside triphosphate hydrolases"/>
    <property type="match status" value="1"/>
</dbReference>
<dbReference type="GO" id="GO:0005737">
    <property type="term" value="C:cytoplasm"/>
    <property type="evidence" value="ECO:0007669"/>
    <property type="project" value="TreeGrafter"/>
</dbReference>
<evidence type="ECO:0000256" key="2">
    <source>
        <dbReference type="ARBA" id="ARBA00022801"/>
    </source>
</evidence>